<keyword evidence="2" id="KW-0732">Signal</keyword>
<evidence type="ECO:0000313" key="4">
    <source>
        <dbReference type="EMBL" id="KKW05804.1"/>
    </source>
</evidence>
<reference evidence="4 5" key="1">
    <citation type="journal article" date="2015" name="Nature">
        <title>rRNA introns, odd ribosomes, and small enigmatic genomes across a large radiation of phyla.</title>
        <authorList>
            <person name="Brown C.T."/>
            <person name="Hug L.A."/>
            <person name="Thomas B.C."/>
            <person name="Sharon I."/>
            <person name="Castelle C.J."/>
            <person name="Singh A."/>
            <person name="Wilkins M.J."/>
            <person name="Williams K.H."/>
            <person name="Banfield J.F."/>
        </authorList>
    </citation>
    <scope>NUCLEOTIDE SEQUENCE [LARGE SCALE GENOMIC DNA]</scope>
</reference>
<keyword evidence="1" id="KW-0472">Membrane</keyword>
<sequence length="638" mass="70206">MSRPAFKLLLLLISFSFFAIFPAKLAAAENFSTAYNVTYSTGEKGQTTVTQNVVIENLTSQYYVSQYKFTIGSSAPQKIKAWDQSGALTPAVKRTEEETVITLKFKARVVGKGNKLSFGVSYVFPGLAAKNGLLWELNLLKLEGLRDIQSYTLTVVVPQSFGPLLYSSPSPLSKETSGGKHRIFFDKSRLLVGAPRLAFGTFQLYKLSLSYHLKNPGIGLGYTEIALPPDILGYQRISQLSLLPAPNSLRVDEDGNYLARYNLGPFERKDVVWEGYLALYYPPRSFTSQKISSIEESLIKSYTNADDYWETASVEVKAQAARLVDPKKSATQNAQAIYDFVSQTLSYDYEKLAAGELVRLGAQAALEQKATAVCMEYTDLFIALARAGGLPAREVNGYAYTVDDTNRPLSLKIREGDVLHAWPQVYLPGTGWVMIDPTWASTSGSNYFSAFDLSHLTFVVKGLGSQYPLPAGSYKTEAGQKDVKVEFSQNTQVVEESPKLEVEIEFSRFAVSPFGSSAKVIVKNVGSATSFSSHLRVKTTILSPSPTQLEFGTLPPSSAVEKEIMLTPANALTRGEETLEVTVTGKDFAGEDLSFGQTATRTVRPFYLPLSYRETFAVLGAVALIFVGRKFLLTRLVR</sequence>
<feature type="chain" id="PRO_5002541125" evidence="2">
    <location>
        <begin position="20"/>
        <end position="638"/>
    </location>
</feature>
<dbReference type="PANTHER" id="PTHR33490">
    <property type="entry name" value="BLR5614 PROTEIN-RELATED"/>
    <property type="match status" value="1"/>
</dbReference>
<evidence type="ECO:0000256" key="2">
    <source>
        <dbReference type="SAM" id="SignalP"/>
    </source>
</evidence>
<dbReference type="Gene3D" id="3.10.620.30">
    <property type="match status" value="1"/>
</dbReference>
<dbReference type="SMART" id="SM00460">
    <property type="entry name" value="TGc"/>
    <property type="match status" value="1"/>
</dbReference>
<evidence type="ECO:0000256" key="1">
    <source>
        <dbReference type="SAM" id="Phobius"/>
    </source>
</evidence>
<comment type="caution">
    <text evidence="4">The sequence shown here is derived from an EMBL/GenBank/DDBJ whole genome shotgun (WGS) entry which is preliminary data.</text>
</comment>
<evidence type="ECO:0000313" key="5">
    <source>
        <dbReference type="Proteomes" id="UP000034119"/>
    </source>
</evidence>
<feature type="transmembrane region" description="Helical" evidence="1">
    <location>
        <begin position="615"/>
        <end position="632"/>
    </location>
</feature>
<dbReference type="Proteomes" id="UP000034119">
    <property type="component" value="Unassembled WGS sequence"/>
</dbReference>
<dbReference type="InterPro" id="IPR002931">
    <property type="entry name" value="Transglutaminase-like"/>
</dbReference>
<dbReference type="PATRIC" id="fig|1618342.3.peg.367"/>
<protein>
    <submittedName>
        <fullName evidence="4">Transglutaminase-like protein</fullName>
    </submittedName>
</protein>
<feature type="domain" description="Transglutaminase-like" evidence="3">
    <location>
        <begin position="366"/>
        <end position="439"/>
    </location>
</feature>
<keyword evidence="1" id="KW-0812">Transmembrane</keyword>
<feature type="signal peptide" evidence="2">
    <location>
        <begin position="1"/>
        <end position="19"/>
    </location>
</feature>
<gene>
    <name evidence="4" type="ORF">UY40_C0008G0031</name>
</gene>
<proteinExistence type="predicted"/>
<accession>A0A0G1YHD0</accession>
<dbReference type="EMBL" id="LCPW01000008">
    <property type="protein sequence ID" value="KKW05804.1"/>
    <property type="molecule type" value="Genomic_DNA"/>
</dbReference>
<dbReference type="SUPFAM" id="SSF54001">
    <property type="entry name" value="Cysteine proteinases"/>
    <property type="match status" value="1"/>
</dbReference>
<evidence type="ECO:0000259" key="3">
    <source>
        <dbReference type="SMART" id="SM00460"/>
    </source>
</evidence>
<dbReference type="STRING" id="1618342.UY40_C0008G0031"/>
<dbReference type="AlphaFoldDB" id="A0A0G1YHD0"/>
<dbReference type="Pfam" id="PF01841">
    <property type="entry name" value="Transglut_core"/>
    <property type="match status" value="1"/>
</dbReference>
<dbReference type="InterPro" id="IPR038765">
    <property type="entry name" value="Papain-like_cys_pep_sf"/>
</dbReference>
<organism evidence="4 5">
    <name type="scientific">candidate division CPR1 bacterium GW2011_GWC1_49_13</name>
    <dbReference type="NCBI Taxonomy" id="1618342"/>
    <lineage>
        <taxon>Bacteria</taxon>
        <taxon>candidate division CPR1</taxon>
    </lineage>
</organism>
<name>A0A0G1YHD0_9BACT</name>
<keyword evidence="1" id="KW-1133">Transmembrane helix</keyword>